<evidence type="ECO:0000313" key="8">
    <source>
        <dbReference type="Proteomes" id="UP000516421"/>
    </source>
</evidence>
<dbReference type="InterPro" id="IPR036271">
    <property type="entry name" value="Tet_transcr_reg_TetR-rel_C_sf"/>
</dbReference>
<keyword evidence="1" id="KW-0805">Transcription regulation</keyword>
<keyword evidence="8" id="KW-1185">Reference proteome</keyword>
<sequence length="218" mass="24239">MNSSIHQPSTQGFQYPVPVVNADSRRPGRTNRTQLKLFQAALEIMSEKGPSSTTVEEVALKAGVSKGTVYYNFGSKKTMVEQLLQYGANLLKEEILLGAQKNDPREAIRGAVKSAFIYLENHPGFARLWIAEVWKGKASWSETMIQIRAELMSVLEDLVRSISTRYTVDKAQDPEAIAVAIFGSTFMLSMDHEIHNASRTAEDATRAVMLTIDAYISH</sequence>
<dbReference type="Gene3D" id="1.10.10.60">
    <property type="entry name" value="Homeodomain-like"/>
    <property type="match status" value="1"/>
</dbReference>
<name>A0A7H2BKJ2_9MICC</name>
<dbReference type="InterPro" id="IPR001647">
    <property type="entry name" value="HTH_TetR"/>
</dbReference>
<dbReference type="Pfam" id="PF00440">
    <property type="entry name" value="TetR_N"/>
    <property type="match status" value="1"/>
</dbReference>
<protein>
    <submittedName>
        <fullName evidence="7">TetR/AcrR family transcriptional regulator</fullName>
    </submittedName>
</protein>
<evidence type="ECO:0000256" key="2">
    <source>
        <dbReference type="ARBA" id="ARBA00023125"/>
    </source>
</evidence>
<dbReference type="SUPFAM" id="SSF48498">
    <property type="entry name" value="Tetracyclin repressor-like, C-terminal domain"/>
    <property type="match status" value="1"/>
</dbReference>
<dbReference type="KEGG" id="rama:IDM48_01720"/>
<evidence type="ECO:0000256" key="3">
    <source>
        <dbReference type="ARBA" id="ARBA00023163"/>
    </source>
</evidence>
<evidence type="ECO:0000256" key="5">
    <source>
        <dbReference type="SAM" id="MobiDB-lite"/>
    </source>
</evidence>
<accession>A0A7H2BKJ2</accession>
<evidence type="ECO:0000256" key="4">
    <source>
        <dbReference type="PROSITE-ProRule" id="PRU00335"/>
    </source>
</evidence>
<dbReference type="AlphaFoldDB" id="A0A7H2BKJ2"/>
<evidence type="ECO:0000259" key="6">
    <source>
        <dbReference type="PROSITE" id="PS50977"/>
    </source>
</evidence>
<dbReference type="SUPFAM" id="SSF46689">
    <property type="entry name" value="Homeodomain-like"/>
    <property type="match status" value="1"/>
</dbReference>
<dbReference type="PROSITE" id="PS50977">
    <property type="entry name" value="HTH_TETR_2"/>
    <property type="match status" value="1"/>
</dbReference>
<dbReference type="GO" id="GO:0003700">
    <property type="term" value="F:DNA-binding transcription factor activity"/>
    <property type="evidence" value="ECO:0007669"/>
    <property type="project" value="TreeGrafter"/>
</dbReference>
<gene>
    <name evidence="7" type="ORF">IDM48_01720</name>
</gene>
<feature type="region of interest" description="Disordered" evidence="5">
    <location>
        <begin position="1"/>
        <end position="28"/>
    </location>
</feature>
<dbReference type="InterPro" id="IPR009057">
    <property type="entry name" value="Homeodomain-like_sf"/>
</dbReference>
<keyword evidence="3" id="KW-0804">Transcription</keyword>
<dbReference type="PRINTS" id="PR00455">
    <property type="entry name" value="HTHTETR"/>
</dbReference>
<feature type="domain" description="HTH tetR-type" evidence="6">
    <location>
        <begin position="31"/>
        <end position="91"/>
    </location>
</feature>
<dbReference type="EMBL" id="CP061538">
    <property type="protein sequence ID" value="QNV40188.1"/>
    <property type="molecule type" value="Genomic_DNA"/>
</dbReference>
<evidence type="ECO:0000256" key="1">
    <source>
        <dbReference type="ARBA" id="ARBA00023015"/>
    </source>
</evidence>
<dbReference type="Gene3D" id="1.10.357.10">
    <property type="entry name" value="Tetracycline Repressor, domain 2"/>
    <property type="match status" value="1"/>
</dbReference>
<dbReference type="InterPro" id="IPR050109">
    <property type="entry name" value="HTH-type_TetR-like_transc_reg"/>
</dbReference>
<keyword evidence="2 4" id="KW-0238">DNA-binding</keyword>
<feature type="DNA-binding region" description="H-T-H motif" evidence="4">
    <location>
        <begin position="54"/>
        <end position="73"/>
    </location>
</feature>
<dbReference type="PANTHER" id="PTHR30055">
    <property type="entry name" value="HTH-TYPE TRANSCRIPTIONAL REGULATOR RUTR"/>
    <property type="match status" value="1"/>
</dbReference>
<evidence type="ECO:0000313" key="7">
    <source>
        <dbReference type="EMBL" id="QNV40188.1"/>
    </source>
</evidence>
<reference evidence="7 8" key="1">
    <citation type="submission" date="2020-09" db="EMBL/GenBank/DDBJ databases">
        <title>Investigation of environmental microbe.</title>
        <authorList>
            <person name="Ou Y."/>
            <person name="Kang Q."/>
        </authorList>
    </citation>
    <scope>NUCLEOTIDE SEQUENCE [LARGE SCALE GENOMIC DNA]</scope>
    <source>
        <strain evidence="7 8">KJZ-9</strain>
    </source>
</reference>
<dbReference type="PANTHER" id="PTHR30055:SF238">
    <property type="entry name" value="MYCOFACTOCIN BIOSYNTHESIS TRANSCRIPTIONAL REGULATOR MFTR-RELATED"/>
    <property type="match status" value="1"/>
</dbReference>
<dbReference type="RefSeq" id="WP_190617790.1">
    <property type="nucleotide sequence ID" value="NZ_CP061538.1"/>
</dbReference>
<dbReference type="GO" id="GO:0000976">
    <property type="term" value="F:transcription cis-regulatory region binding"/>
    <property type="evidence" value="ECO:0007669"/>
    <property type="project" value="TreeGrafter"/>
</dbReference>
<organism evidence="7 8">
    <name type="scientific">Rothia amarae</name>
    <dbReference type="NCBI Taxonomy" id="169480"/>
    <lineage>
        <taxon>Bacteria</taxon>
        <taxon>Bacillati</taxon>
        <taxon>Actinomycetota</taxon>
        <taxon>Actinomycetes</taxon>
        <taxon>Micrococcales</taxon>
        <taxon>Micrococcaceae</taxon>
        <taxon>Rothia</taxon>
    </lineage>
</organism>
<feature type="compositionally biased region" description="Polar residues" evidence="5">
    <location>
        <begin position="1"/>
        <end position="13"/>
    </location>
</feature>
<dbReference type="Proteomes" id="UP000516421">
    <property type="component" value="Chromosome"/>
</dbReference>
<proteinExistence type="predicted"/>